<name>A0AAD2FTD6_9STRA</name>
<dbReference type="InterPro" id="IPR032675">
    <property type="entry name" value="LRR_dom_sf"/>
</dbReference>
<keyword evidence="3" id="KW-1185">Reference proteome</keyword>
<dbReference type="EMBL" id="CAKOGP040001814">
    <property type="protein sequence ID" value="CAJ1952823.1"/>
    <property type="molecule type" value="Genomic_DNA"/>
</dbReference>
<evidence type="ECO:0000313" key="2">
    <source>
        <dbReference type="EMBL" id="CAJ1952823.1"/>
    </source>
</evidence>
<dbReference type="SUPFAM" id="SSF52047">
    <property type="entry name" value="RNI-like"/>
    <property type="match status" value="1"/>
</dbReference>
<dbReference type="AlphaFoldDB" id="A0AAD2FTD6"/>
<feature type="compositionally biased region" description="Basic and acidic residues" evidence="1">
    <location>
        <begin position="600"/>
        <end position="617"/>
    </location>
</feature>
<proteinExistence type="predicted"/>
<evidence type="ECO:0000256" key="1">
    <source>
        <dbReference type="SAM" id="MobiDB-lite"/>
    </source>
</evidence>
<feature type="region of interest" description="Disordered" evidence="1">
    <location>
        <begin position="595"/>
        <end position="624"/>
    </location>
</feature>
<reference evidence="2" key="1">
    <citation type="submission" date="2023-08" db="EMBL/GenBank/DDBJ databases">
        <authorList>
            <person name="Audoor S."/>
            <person name="Bilcke G."/>
        </authorList>
    </citation>
    <scope>NUCLEOTIDE SEQUENCE</scope>
</reference>
<organism evidence="2 3">
    <name type="scientific">Cylindrotheca closterium</name>
    <dbReference type="NCBI Taxonomy" id="2856"/>
    <lineage>
        <taxon>Eukaryota</taxon>
        <taxon>Sar</taxon>
        <taxon>Stramenopiles</taxon>
        <taxon>Ochrophyta</taxon>
        <taxon>Bacillariophyta</taxon>
        <taxon>Bacillariophyceae</taxon>
        <taxon>Bacillariophycidae</taxon>
        <taxon>Bacillariales</taxon>
        <taxon>Bacillariaceae</taxon>
        <taxon>Cylindrotheca</taxon>
    </lineage>
</organism>
<sequence>MDFEAEVSEFDDLVQKMDSLRRQFPKECHRAILGLSELKDLGEAMGALIDTFGSDACVFALLVVQKNFGPHQGGNFVNIGSYKQQENEILDILARLYCNAKSFRGELRVKTEALPLSPIVQKAVTCTLQKNEQLKRETKGIGFVSCLCISNLLSNARVRELLDQFSFSGLFSELFLCINAFQYFGIVRHDEDDGEEASVEDIDRVLRILREGSVEVLRCSAGSVPVEFTRGLIDILKNGRIRKLHFESFSWNDVDDSVRHLCTGLKAYKQTIESEDNEIDGPGLEFVELKENNGLPGWRRGNACSIVKALEGISSLRHLRLLLDSETTNAVIQSLSKDLLLHPQCKLKELTLGGKGITADDSESSDAALAEFCEAIAHCGSIRALRISCLPFDISKLSVLFDHMASPGCLIEQFHVEWTGLAFTPDDIAVLAKSFENTNPKHSQPSRVRRISSHCGTTLVMNQERFRREERFRQNLQTNLTLLRDKLPYLISCEPFSYCSLRHHFPCDDNTPGFIISNFDIIQQIGLWEERNRCGRALLLESVAPTVPTGFWPTVLESADKKASILNDKGPSVDGIHYLVQGLIAANVISGDSWGSAEGRPQEATDLVQHRKEEGSRLKRQRTS</sequence>
<comment type="caution">
    <text evidence="2">The sequence shown here is derived from an EMBL/GenBank/DDBJ whole genome shotgun (WGS) entry which is preliminary data.</text>
</comment>
<protein>
    <submittedName>
        <fullName evidence="2">Uncharacterized protein</fullName>
    </submittedName>
</protein>
<evidence type="ECO:0000313" key="3">
    <source>
        <dbReference type="Proteomes" id="UP001295423"/>
    </source>
</evidence>
<accession>A0AAD2FTD6</accession>
<dbReference type="Proteomes" id="UP001295423">
    <property type="component" value="Unassembled WGS sequence"/>
</dbReference>
<dbReference type="Gene3D" id="3.80.10.10">
    <property type="entry name" value="Ribonuclease Inhibitor"/>
    <property type="match status" value="1"/>
</dbReference>
<gene>
    <name evidence="2" type="ORF">CYCCA115_LOCUS13734</name>
</gene>